<evidence type="ECO:0000256" key="7">
    <source>
        <dbReference type="SAM" id="Phobius"/>
    </source>
</evidence>
<feature type="transmembrane region" description="Helical" evidence="7">
    <location>
        <begin position="87"/>
        <end position="107"/>
    </location>
</feature>
<dbReference type="InterPro" id="IPR020846">
    <property type="entry name" value="MFS_dom"/>
</dbReference>
<feature type="transmembrane region" description="Helical" evidence="7">
    <location>
        <begin position="353"/>
        <end position="373"/>
    </location>
</feature>
<dbReference type="Pfam" id="PF06609">
    <property type="entry name" value="TRI12"/>
    <property type="match status" value="1"/>
</dbReference>
<evidence type="ECO:0000256" key="3">
    <source>
        <dbReference type="ARBA" id="ARBA00022692"/>
    </source>
</evidence>
<dbReference type="PROSITE" id="PS50850">
    <property type="entry name" value="MFS"/>
    <property type="match status" value="1"/>
</dbReference>
<keyword evidence="3 7" id="KW-0812">Transmembrane</keyword>
<dbReference type="SUPFAM" id="SSF103473">
    <property type="entry name" value="MFS general substrate transporter"/>
    <property type="match status" value="2"/>
</dbReference>
<evidence type="ECO:0000256" key="4">
    <source>
        <dbReference type="ARBA" id="ARBA00022989"/>
    </source>
</evidence>
<feature type="domain" description="Major facilitator superfamily (MFS) profile" evidence="8">
    <location>
        <begin position="48"/>
        <end position="555"/>
    </location>
</feature>
<dbReference type="PANTHER" id="PTHR23501:SF109">
    <property type="entry name" value="MAJOR FACILITATOR SUPERFAMILY (MFS) PROFILE DOMAIN-CONTAINING PROTEIN-RELATED"/>
    <property type="match status" value="1"/>
</dbReference>
<feature type="transmembrane region" description="Helical" evidence="7">
    <location>
        <begin position="436"/>
        <end position="459"/>
    </location>
</feature>
<accession>A0ABR0EPH5</accession>
<sequence>MTVDERPAHLSEQHEHDSSFEATSHVEKHEQYNDDESSQELTWGWKKIIATASLCGIWTGAQIPLFFVGGALSYVVTDLGSPSVSSWLTVSYTLAIGAVAPFCGYLADLLGQRNVVLFGEALVLIGLIIVGTARGFSQACGGMGIIGGGAAITELTALAGIASIVPVKKRGTYLAICTAFLFPFTPYVLYSQLIATRSTWRWTIWLCLIYNAIFGVGIVATFFPETSTVKKTTTREVLGKIDYVGAILSVAGISLFLVALGSGGYTHSWSSAYVLATLLVGIVLILGFVVWEWKGAKYPMVPKELFSNNTIVWRAFVVAGVAGMNLYSLLNFFPLTFSTVFNPDPVQVGLKGLGYGISVTAGAVTVNALLSVLKGHNRELLIFSTVVMTAFGGALAAVTPNTPRMAVALGTIAGFGVGGVYIPAATIALTATPDELLATTGALSLSVRTIGGSIGYTIYFNVFSTRLAKRLPTALAAAAAGAGLPTESLETFVKTFVASPAMAAELPGVTQQVIAAAASASQWSYAYALSYVWYVSIAFGVLSVVASIFLGNVTKYMTNRIAAQIK</sequence>
<dbReference type="InterPro" id="IPR036259">
    <property type="entry name" value="MFS_trans_sf"/>
</dbReference>
<comment type="subcellular location">
    <subcellularLocation>
        <location evidence="1">Membrane</location>
        <topology evidence="1">Multi-pass membrane protein</topology>
    </subcellularLocation>
</comment>
<name>A0ABR0EPH5_ZASCE</name>
<feature type="transmembrane region" description="Helical" evidence="7">
    <location>
        <begin position="114"/>
        <end position="133"/>
    </location>
</feature>
<feature type="transmembrane region" description="Helical" evidence="7">
    <location>
        <begin position="311"/>
        <end position="333"/>
    </location>
</feature>
<feature type="transmembrane region" description="Helical" evidence="7">
    <location>
        <begin position="172"/>
        <end position="190"/>
    </location>
</feature>
<feature type="transmembrane region" description="Helical" evidence="7">
    <location>
        <begin position="243"/>
        <end position="265"/>
    </location>
</feature>
<feature type="transmembrane region" description="Helical" evidence="7">
    <location>
        <begin position="405"/>
        <end position="429"/>
    </location>
</feature>
<dbReference type="EMBL" id="JAXOVC010000004">
    <property type="protein sequence ID" value="KAK4503171.1"/>
    <property type="molecule type" value="Genomic_DNA"/>
</dbReference>
<evidence type="ECO:0000259" key="8">
    <source>
        <dbReference type="PROSITE" id="PS50850"/>
    </source>
</evidence>
<feature type="transmembrane region" description="Helical" evidence="7">
    <location>
        <begin position="145"/>
        <end position="165"/>
    </location>
</feature>
<keyword evidence="5 7" id="KW-0472">Membrane</keyword>
<comment type="caution">
    <text evidence="9">The sequence shown here is derived from an EMBL/GenBank/DDBJ whole genome shotgun (WGS) entry which is preliminary data.</text>
</comment>
<organism evidence="9 10">
    <name type="scientific">Zasmidium cellare</name>
    <name type="common">Wine cellar mold</name>
    <name type="synonym">Racodium cellare</name>
    <dbReference type="NCBI Taxonomy" id="395010"/>
    <lineage>
        <taxon>Eukaryota</taxon>
        <taxon>Fungi</taxon>
        <taxon>Dikarya</taxon>
        <taxon>Ascomycota</taxon>
        <taxon>Pezizomycotina</taxon>
        <taxon>Dothideomycetes</taxon>
        <taxon>Dothideomycetidae</taxon>
        <taxon>Mycosphaerellales</taxon>
        <taxon>Mycosphaerellaceae</taxon>
        <taxon>Zasmidium</taxon>
    </lineage>
</organism>
<feature type="compositionally biased region" description="Basic and acidic residues" evidence="6">
    <location>
        <begin position="1"/>
        <end position="32"/>
    </location>
</feature>
<dbReference type="Gene3D" id="1.20.1250.20">
    <property type="entry name" value="MFS general substrate transporter like domains"/>
    <property type="match status" value="2"/>
</dbReference>
<evidence type="ECO:0000313" key="10">
    <source>
        <dbReference type="Proteomes" id="UP001305779"/>
    </source>
</evidence>
<feature type="transmembrane region" description="Helical" evidence="7">
    <location>
        <begin position="271"/>
        <end position="291"/>
    </location>
</feature>
<dbReference type="Proteomes" id="UP001305779">
    <property type="component" value="Unassembled WGS sequence"/>
</dbReference>
<feature type="transmembrane region" description="Helical" evidence="7">
    <location>
        <begin position="531"/>
        <end position="550"/>
    </location>
</feature>
<keyword evidence="2" id="KW-0813">Transport</keyword>
<protein>
    <recommendedName>
        <fullName evidence="8">Major facilitator superfamily (MFS) profile domain-containing protein</fullName>
    </recommendedName>
</protein>
<dbReference type="InterPro" id="IPR010573">
    <property type="entry name" value="MFS_Str1/Tri12-like"/>
</dbReference>
<dbReference type="PANTHER" id="PTHR23501">
    <property type="entry name" value="MAJOR FACILITATOR SUPERFAMILY"/>
    <property type="match status" value="1"/>
</dbReference>
<evidence type="ECO:0000256" key="5">
    <source>
        <dbReference type="ARBA" id="ARBA00023136"/>
    </source>
</evidence>
<evidence type="ECO:0000256" key="1">
    <source>
        <dbReference type="ARBA" id="ARBA00004141"/>
    </source>
</evidence>
<feature type="transmembrane region" description="Helical" evidence="7">
    <location>
        <begin position="202"/>
        <end position="223"/>
    </location>
</feature>
<keyword evidence="4 7" id="KW-1133">Transmembrane helix</keyword>
<feature type="transmembrane region" description="Helical" evidence="7">
    <location>
        <begin position="48"/>
        <end position="75"/>
    </location>
</feature>
<proteinExistence type="predicted"/>
<gene>
    <name evidence="9" type="ORF">PRZ48_006599</name>
</gene>
<feature type="transmembrane region" description="Helical" evidence="7">
    <location>
        <begin position="380"/>
        <end position="399"/>
    </location>
</feature>
<evidence type="ECO:0000313" key="9">
    <source>
        <dbReference type="EMBL" id="KAK4503171.1"/>
    </source>
</evidence>
<evidence type="ECO:0000256" key="2">
    <source>
        <dbReference type="ARBA" id="ARBA00022448"/>
    </source>
</evidence>
<feature type="region of interest" description="Disordered" evidence="6">
    <location>
        <begin position="1"/>
        <end position="34"/>
    </location>
</feature>
<evidence type="ECO:0000256" key="6">
    <source>
        <dbReference type="SAM" id="MobiDB-lite"/>
    </source>
</evidence>
<keyword evidence="10" id="KW-1185">Reference proteome</keyword>
<reference evidence="9 10" key="1">
    <citation type="journal article" date="2023" name="G3 (Bethesda)">
        <title>A chromosome-level genome assembly of Zasmidium syzygii isolated from banana leaves.</title>
        <authorList>
            <person name="van Westerhoven A.C."/>
            <person name="Mehrabi R."/>
            <person name="Talebi R."/>
            <person name="Steentjes M.B.F."/>
            <person name="Corcolon B."/>
            <person name="Chong P.A."/>
            <person name="Kema G.H.J."/>
            <person name="Seidl M.F."/>
        </authorList>
    </citation>
    <scope>NUCLEOTIDE SEQUENCE [LARGE SCALE GENOMIC DNA]</scope>
    <source>
        <strain evidence="9 10">P124</strain>
    </source>
</reference>